<dbReference type="Proteomes" id="UP000224660">
    <property type="component" value="Segment"/>
</dbReference>
<evidence type="ECO:0000313" key="1">
    <source>
        <dbReference type="EMBL" id="APZ82302.1"/>
    </source>
</evidence>
<proteinExistence type="predicted"/>
<accession>A0A217EQJ3</accession>
<protein>
    <submittedName>
        <fullName evidence="1">Uncharacterized protein</fullName>
    </submittedName>
</protein>
<dbReference type="EMBL" id="KY368639">
    <property type="protein sequence ID" value="APZ82302.1"/>
    <property type="molecule type" value="Genomic_DNA"/>
</dbReference>
<organism evidence="1 2">
    <name type="scientific">Bacillus phage vB_BsuM-Goe2</name>
    <dbReference type="NCBI Taxonomy" id="1933062"/>
    <lineage>
        <taxon>Viruses</taxon>
        <taxon>Duplodnaviria</taxon>
        <taxon>Heunggongvirae</taxon>
        <taxon>Uroviricota</taxon>
        <taxon>Caudoviricetes</taxon>
        <taxon>Herelleviridae</taxon>
        <taxon>Spounavirinae</taxon>
        <taxon>Okubovirus</taxon>
        <taxon>Okubovirus camphawk</taxon>
    </lineage>
</organism>
<sequence length="57" mass="6349">MTKLMLITGVVYTEMSAAEVRSYLQRGSKAGTINGYEDEAKTVPILISVEAIEYIYM</sequence>
<gene>
    <name evidence="1" type="ORF">Goe2_c06600</name>
</gene>
<name>A0A217EQJ3_9CAUD</name>
<evidence type="ECO:0000313" key="2">
    <source>
        <dbReference type="Proteomes" id="UP000224660"/>
    </source>
</evidence>
<reference evidence="1 2" key="1">
    <citation type="journal article" date="2017" name="Viruses">
        <title>Characterization of Bacillus subtilis Viruses vB_BsuM-Goe2 and vB_BsuM-Goe3.</title>
        <authorList>
            <person name="Willms I.M."/>
            <person name="Hoppert M."/>
            <person name="Hertel R."/>
        </authorList>
    </citation>
    <scope>NUCLEOTIDE SEQUENCE [LARGE SCALE GENOMIC DNA]</scope>
</reference>